<dbReference type="Proteomes" id="UP000011584">
    <property type="component" value="Unassembled WGS sequence"/>
</dbReference>
<comment type="caution">
    <text evidence="1">The sequence shown here is derived from an EMBL/GenBank/DDBJ whole genome shotgun (WGS) entry which is preliminary data.</text>
</comment>
<evidence type="ECO:0000313" key="1">
    <source>
        <dbReference type="EMBL" id="ELW29100.1"/>
    </source>
</evidence>
<protein>
    <submittedName>
        <fullName evidence="1">Uncharacterized protein</fullName>
    </submittedName>
</protein>
<sequence>MLQTKMSYFLRGPTPRFFLPVIYPVKNMYMRNFYKNL</sequence>
<name>A0AAV3HZ84_ECOLX</name>
<gene>
    <name evidence="1" type="ORF">EC34880_4957</name>
</gene>
<accession>A0AAV3HZ84</accession>
<dbReference type="AlphaFoldDB" id="A0AAV3HZ84"/>
<proteinExistence type="predicted"/>
<organism evidence="1 2">
    <name type="scientific">Escherichia coli 3.4880</name>
    <dbReference type="NCBI Taxonomy" id="1051347"/>
    <lineage>
        <taxon>Bacteria</taxon>
        <taxon>Pseudomonadati</taxon>
        <taxon>Pseudomonadota</taxon>
        <taxon>Gammaproteobacteria</taxon>
        <taxon>Enterobacterales</taxon>
        <taxon>Enterobacteriaceae</taxon>
        <taxon>Escherichia</taxon>
    </lineage>
</organism>
<dbReference type="EMBL" id="AOET01000119">
    <property type="protein sequence ID" value="ELW29100.1"/>
    <property type="molecule type" value="Genomic_DNA"/>
</dbReference>
<reference evidence="1 2" key="1">
    <citation type="submission" date="2012-11" db="EMBL/GenBank/DDBJ databases">
        <title>Genomic anatomy of Escherichia coli O157:H7 outbreaks.</title>
        <authorList>
            <person name="Tracy H.T."/>
            <person name="Eppinger M."/>
            <person name="Daugherty S."/>
            <person name="Agrawal S."/>
            <person name="Galens K."/>
            <person name="Tallon L."/>
            <person name="Shefchek K."/>
            <person name="Parankush S."/>
            <person name="Cebula T.A."/>
            <person name="Feng P."/>
            <person name="Soderlund R."/>
            <person name="Mammel M.K."/>
            <person name="DebRoy C."/>
            <person name="Dudley E.G."/>
            <person name="Tarr P.I."/>
            <person name="Fraser-Liggett C."/>
            <person name="Ravel J."/>
        </authorList>
    </citation>
    <scope>NUCLEOTIDE SEQUENCE [LARGE SCALE GENOMIC DNA]</scope>
    <source>
        <strain evidence="1 2">3.4880</strain>
    </source>
</reference>
<evidence type="ECO:0000313" key="2">
    <source>
        <dbReference type="Proteomes" id="UP000011584"/>
    </source>
</evidence>